<evidence type="ECO:0000256" key="6">
    <source>
        <dbReference type="ARBA" id="ARBA00023295"/>
    </source>
</evidence>
<dbReference type="PANTHER" id="PTHR45708:SF60">
    <property type="entry name" value="III CHITINASE, PUTATIVE (AFU_ORTHOLOGUE AFUA_5G03850)-RELATED"/>
    <property type="match status" value="1"/>
</dbReference>
<dbReference type="EMBL" id="MU006099">
    <property type="protein sequence ID" value="KAF2837651.1"/>
    <property type="molecule type" value="Genomic_DNA"/>
</dbReference>
<keyword evidence="13" id="KW-1185">Reference proteome</keyword>
<name>A0A9P4S864_9PEZI</name>
<feature type="domain" description="GH18" evidence="11">
    <location>
        <begin position="19"/>
        <end position="315"/>
    </location>
</feature>
<evidence type="ECO:0000256" key="2">
    <source>
        <dbReference type="ARBA" id="ARBA00012729"/>
    </source>
</evidence>
<proteinExistence type="inferred from homology"/>
<protein>
    <recommendedName>
        <fullName evidence="2">chitinase</fullName>
        <ecNumber evidence="2">3.2.1.14</ecNumber>
    </recommendedName>
</protein>
<dbReference type="InterPro" id="IPR015940">
    <property type="entry name" value="UBA"/>
</dbReference>
<evidence type="ECO:0000256" key="8">
    <source>
        <dbReference type="RuleBase" id="RU000489"/>
    </source>
</evidence>
<evidence type="ECO:0000256" key="9">
    <source>
        <dbReference type="RuleBase" id="RU004453"/>
    </source>
</evidence>
<keyword evidence="5" id="KW-0119">Carbohydrate metabolism</keyword>
<feature type="domain" description="UBA" evidence="10">
    <location>
        <begin position="361"/>
        <end position="400"/>
    </location>
</feature>
<dbReference type="PANTHER" id="PTHR45708">
    <property type="entry name" value="ENDOCHITINASE"/>
    <property type="match status" value="1"/>
</dbReference>
<dbReference type="Pfam" id="PF00627">
    <property type="entry name" value="UBA"/>
    <property type="match status" value="1"/>
</dbReference>
<dbReference type="PROSITE" id="PS50030">
    <property type="entry name" value="UBA"/>
    <property type="match status" value="1"/>
</dbReference>
<accession>A0A9P4S864</accession>
<evidence type="ECO:0000256" key="7">
    <source>
        <dbReference type="ARBA" id="ARBA00023326"/>
    </source>
</evidence>
<comment type="similarity">
    <text evidence="9">Belongs to the glycosyl hydrolase 18 family.</text>
</comment>
<dbReference type="InterPro" id="IPR001579">
    <property type="entry name" value="Glyco_hydro_18_chit_AS"/>
</dbReference>
<dbReference type="Gene3D" id="3.20.20.80">
    <property type="entry name" value="Glycosidases"/>
    <property type="match status" value="1"/>
</dbReference>
<comment type="catalytic activity">
    <reaction evidence="1">
        <text>Random endo-hydrolysis of N-acetyl-beta-D-glucosaminide (1-&gt;4)-beta-linkages in chitin and chitodextrins.</text>
        <dbReference type="EC" id="3.2.1.14"/>
    </reaction>
</comment>
<dbReference type="OrthoDB" id="1732493at2759"/>
<evidence type="ECO:0000313" key="12">
    <source>
        <dbReference type="EMBL" id="KAF2837651.1"/>
    </source>
</evidence>
<evidence type="ECO:0000313" key="13">
    <source>
        <dbReference type="Proteomes" id="UP000799429"/>
    </source>
</evidence>
<keyword evidence="7" id="KW-0624">Polysaccharide degradation</keyword>
<dbReference type="InterPro" id="IPR050542">
    <property type="entry name" value="Glycosyl_Hydrlase18_Chitinase"/>
</dbReference>
<dbReference type="InterPro" id="IPR001223">
    <property type="entry name" value="Glyco_hydro18_cat"/>
</dbReference>
<evidence type="ECO:0000256" key="1">
    <source>
        <dbReference type="ARBA" id="ARBA00000822"/>
    </source>
</evidence>
<keyword evidence="4" id="KW-0146">Chitin degradation</keyword>
<dbReference type="Proteomes" id="UP000799429">
    <property type="component" value="Unassembled WGS sequence"/>
</dbReference>
<gene>
    <name evidence="12" type="ORF">M501DRAFT_937171</name>
</gene>
<dbReference type="GO" id="GO:0008843">
    <property type="term" value="F:endochitinase activity"/>
    <property type="evidence" value="ECO:0007669"/>
    <property type="project" value="UniProtKB-EC"/>
</dbReference>
<dbReference type="GO" id="GO:0006032">
    <property type="term" value="P:chitin catabolic process"/>
    <property type="evidence" value="ECO:0007669"/>
    <property type="project" value="UniProtKB-KW"/>
</dbReference>
<evidence type="ECO:0000259" key="11">
    <source>
        <dbReference type="PROSITE" id="PS51910"/>
    </source>
</evidence>
<keyword evidence="6 8" id="KW-0326">Glycosidase</keyword>
<dbReference type="GO" id="GO:0005576">
    <property type="term" value="C:extracellular region"/>
    <property type="evidence" value="ECO:0007669"/>
    <property type="project" value="TreeGrafter"/>
</dbReference>
<evidence type="ECO:0000256" key="4">
    <source>
        <dbReference type="ARBA" id="ARBA00023024"/>
    </source>
</evidence>
<dbReference type="Pfam" id="PF00704">
    <property type="entry name" value="Glyco_hydro_18"/>
    <property type="match status" value="1"/>
</dbReference>
<comment type="caution">
    <text evidence="12">The sequence shown here is derived from an EMBL/GenBank/DDBJ whole genome shotgun (WGS) entry which is preliminary data.</text>
</comment>
<dbReference type="InterPro" id="IPR017853">
    <property type="entry name" value="GH"/>
</dbReference>
<keyword evidence="3 8" id="KW-0378">Hydrolase</keyword>
<evidence type="ECO:0000256" key="5">
    <source>
        <dbReference type="ARBA" id="ARBA00023277"/>
    </source>
</evidence>
<reference evidence="12" key="1">
    <citation type="journal article" date="2020" name="Stud. Mycol.">
        <title>101 Dothideomycetes genomes: a test case for predicting lifestyles and emergence of pathogens.</title>
        <authorList>
            <person name="Haridas S."/>
            <person name="Albert R."/>
            <person name="Binder M."/>
            <person name="Bloem J."/>
            <person name="Labutti K."/>
            <person name="Salamov A."/>
            <person name="Andreopoulos B."/>
            <person name="Baker S."/>
            <person name="Barry K."/>
            <person name="Bills G."/>
            <person name="Bluhm B."/>
            <person name="Cannon C."/>
            <person name="Castanera R."/>
            <person name="Culley D."/>
            <person name="Daum C."/>
            <person name="Ezra D."/>
            <person name="Gonzalez J."/>
            <person name="Henrissat B."/>
            <person name="Kuo A."/>
            <person name="Liang C."/>
            <person name="Lipzen A."/>
            <person name="Lutzoni F."/>
            <person name="Magnuson J."/>
            <person name="Mondo S."/>
            <person name="Nolan M."/>
            <person name="Ohm R."/>
            <person name="Pangilinan J."/>
            <person name="Park H.-J."/>
            <person name="Ramirez L."/>
            <person name="Alfaro M."/>
            <person name="Sun H."/>
            <person name="Tritt A."/>
            <person name="Yoshinaga Y."/>
            <person name="Zwiers L.-H."/>
            <person name="Turgeon B."/>
            <person name="Goodwin S."/>
            <person name="Spatafora J."/>
            <person name="Crous P."/>
            <person name="Grigoriev I."/>
        </authorList>
    </citation>
    <scope>NUCLEOTIDE SEQUENCE</scope>
    <source>
        <strain evidence="12">CBS 101060</strain>
    </source>
</reference>
<sequence>MAPTASNPNPPLLPVDQGPRLILYHQTHHDRNGSSISILPLVLNPTGITHVIIAAIHLNEGPGNITLNDDVPDARKFDALWGEVAWLKGTGVKVMGMLGGAAKGSFWRLSGSEEEFEAYYRPLYALIHARNLDGLDLDIEEPVPLHTCTRLLTRLRTDFGPSFILTLAPVATALLRLPANYELPPASDELPPVLVPPADTFPMSLPQLSGFSYFALEASEAGRLVSWYNTQFYCGWGEARTTQWYDAIIATGWNPNRVVMGLVTNPGNGAGFVDTPLMSQVLRSLRSKYPNFGGIMGWEHFNALDEGFANEIGADEDDKGPWRWAMRLGRVLRTEIPSNPDITFIEQLVSGLPQLPTPQTSWPPEDIQTLMDLGFDRPRVIAALNATSGAVDMAASLLFE</sequence>
<dbReference type="GO" id="GO:0000272">
    <property type="term" value="P:polysaccharide catabolic process"/>
    <property type="evidence" value="ECO:0007669"/>
    <property type="project" value="UniProtKB-KW"/>
</dbReference>
<dbReference type="AlphaFoldDB" id="A0A9P4S864"/>
<dbReference type="CDD" id="cd14309">
    <property type="entry name" value="UBA_scDdi1_like"/>
    <property type="match status" value="1"/>
</dbReference>
<evidence type="ECO:0000259" key="10">
    <source>
        <dbReference type="PROSITE" id="PS50030"/>
    </source>
</evidence>
<dbReference type="EC" id="3.2.1.14" evidence="2"/>
<dbReference type="PROSITE" id="PS01095">
    <property type="entry name" value="GH18_1"/>
    <property type="match status" value="1"/>
</dbReference>
<dbReference type="InterPro" id="IPR009060">
    <property type="entry name" value="UBA-like_sf"/>
</dbReference>
<dbReference type="PROSITE" id="PS51910">
    <property type="entry name" value="GH18_2"/>
    <property type="match status" value="1"/>
</dbReference>
<dbReference type="Gene3D" id="1.10.8.10">
    <property type="entry name" value="DNA helicase RuvA subunit, C-terminal domain"/>
    <property type="match status" value="1"/>
</dbReference>
<dbReference type="SMART" id="SM00165">
    <property type="entry name" value="UBA"/>
    <property type="match status" value="1"/>
</dbReference>
<dbReference type="SUPFAM" id="SSF51445">
    <property type="entry name" value="(Trans)glycosidases"/>
    <property type="match status" value="1"/>
</dbReference>
<evidence type="ECO:0000256" key="3">
    <source>
        <dbReference type="ARBA" id="ARBA00022801"/>
    </source>
</evidence>
<organism evidence="12 13">
    <name type="scientific">Patellaria atrata CBS 101060</name>
    <dbReference type="NCBI Taxonomy" id="1346257"/>
    <lineage>
        <taxon>Eukaryota</taxon>
        <taxon>Fungi</taxon>
        <taxon>Dikarya</taxon>
        <taxon>Ascomycota</taxon>
        <taxon>Pezizomycotina</taxon>
        <taxon>Dothideomycetes</taxon>
        <taxon>Dothideomycetes incertae sedis</taxon>
        <taxon>Patellariales</taxon>
        <taxon>Patellariaceae</taxon>
        <taxon>Patellaria</taxon>
    </lineage>
</organism>
<dbReference type="SUPFAM" id="SSF46934">
    <property type="entry name" value="UBA-like"/>
    <property type="match status" value="1"/>
</dbReference>